<protein>
    <submittedName>
        <fullName evidence="2">Uncharacterized protein</fullName>
    </submittedName>
</protein>
<comment type="caution">
    <text evidence="2">The sequence shown here is derived from an EMBL/GenBank/DDBJ whole genome shotgun (WGS) entry which is preliminary data.</text>
</comment>
<dbReference type="Proteomes" id="UP001044222">
    <property type="component" value="Unassembled WGS sequence"/>
</dbReference>
<name>A0A9D3S3S7_ANGAN</name>
<evidence type="ECO:0000256" key="1">
    <source>
        <dbReference type="SAM" id="Phobius"/>
    </source>
</evidence>
<proteinExistence type="predicted"/>
<keyword evidence="3" id="KW-1185">Reference proteome</keyword>
<evidence type="ECO:0000313" key="2">
    <source>
        <dbReference type="EMBL" id="KAG5851066.1"/>
    </source>
</evidence>
<evidence type="ECO:0000313" key="3">
    <source>
        <dbReference type="Proteomes" id="UP001044222"/>
    </source>
</evidence>
<feature type="transmembrane region" description="Helical" evidence="1">
    <location>
        <begin position="230"/>
        <end position="249"/>
    </location>
</feature>
<dbReference type="EMBL" id="JAFIRN010000004">
    <property type="protein sequence ID" value="KAG5851066.1"/>
    <property type="molecule type" value="Genomic_DNA"/>
</dbReference>
<keyword evidence="1" id="KW-0812">Transmembrane</keyword>
<feature type="transmembrane region" description="Helical" evidence="1">
    <location>
        <begin position="122"/>
        <end position="142"/>
    </location>
</feature>
<feature type="transmembrane region" description="Helical" evidence="1">
    <location>
        <begin position="163"/>
        <end position="191"/>
    </location>
</feature>
<feature type="transmembrane region" description="Helical" evidence="1">
    <location>
        <begin position="56"/>
        <end position="76"/>
    </location>
</feature>
<feature type="transmembrane region" description="Helical" evidence="1">
    <location>
        <begin position="97"/>
        <end position="116"/>
    </location>
</feature>
<accession>A0A9D3S3S7</accession>
<dbReference type="PANTHER" id="PTHR33802:SF4">
    <property type="entry name" value="SI:DKEY-29D8.3"/>
    <property type="match status" value="1"/>
</dbReference>
<feature type="transmembrane region" description="Helical" evidence="1">
    <location>
        <begin position="12"/>
        <end position="36"/>
    </location>
</feature>
<feature type="transmembrane region" description="Helical" evidence="1">
    <location>
        <begin position="261"/>
        <end position="284"/>
    </location>
</feature>
<dbReference type="PANTHER" id="PTHR33802">
    <property type="entry name" value="SI:CH211-161H7.5-RELATED"/>
    <property type="match status" value="1"/>
</dbReference>
<sequence>MGDHNPARVAMLVLSLLIYVIVLAFNGMAGPGIGPFVQTTKNVSDIYDTEITPSGWTFSIWGIIYTWLTAMLLYIFTGLCRRNAYGWVYCSPAVLPYGFFVSWLINMTLNIIWLILWDRELMIPALVVLALVAFTNYLMVFFSCHGLHVYGAWLNKYHRVDLWCLRVLVQNGICVYTTWTSIATLINFNIVLSYEAGVSKSDGGTVCLAILLTEVITWFVLENFVVEKHVRYILTIYPVVIMALAGNMTKNYDSAAPSRNGILIAVLLALVCTLFLVRVALVIWRHLKQPLYRGEGSKGAMSPMEIAEKQKKMFT</sequence>
<organism evidence="2 3">
    <name type="scientific">Anguilla anguilla</name>
    <name type="common">European freshwater eel</name>
    <name type="synonym">Muraena anguilla</name>
    <dbReference type="NCBI Taxonomy" id="7936"/>
    <lineage>
        <taxon>Eukaryota</taxon>
        <taxon>Metazoa</taxon>
        <taxon>Chordata</taxon>
        <taxon>Craniata</taxon>
        <taxon>Vertebrata</taxon>
        <taxon>Euteleostomi</taxon>
        <taxon>Actinopterygii</taxon>
        <taxon>Neopterygii</taxon>
        <taxon>Teleostei</taxon>
        <taxon>Anguilliformes</taxon>
        <taxon>Anguillidae</taxon>
        <taxon>Anguilla</taxon>
    </lineage>
</organism>
<keyword evidence="1" id="KW-1133">Transmembrane helix</keyword>
<feature type="transmembrane region" description="Helical" evidence="1">
    <location>
        <begin position="203"/>
        <end position="221"/>
    </location>
</feature>
<keyword evidence="1" id="KW-0472">Membrane</keyword>
<reference evidence="2" key="1">
    <citation type="submission" date="2021-01" db="EMBL/GenBank/DDBJ databases">
        <title>A chromosome-scale assembly of European eel, Anguilla anguilla.</title>
        <authorList>
            <person name="Henkel C."/>
            <person name="Jong-Raadsen S.A."/>
            <person name="Dufour S."/>
            <person name="Weltzien F.-A."/>
            <person name="Palstra A.P."/>
            <person name="Pelster B."/>
            <person name="Spaink H.P."/>
            <person name="Van Den Thillart G.E."/>
            <person name="Jansen H."/>
            <person name="Zahm M."/>
            <person name="Klopp C."/>
            <person name="Cedric C."/>
            <person name="Louis A."/>
            <person name="Berthelot C."/>
            <person name="Parey E."/>
            <person name="Roest Crollius H."/>
            <person name="Montfort J."/>
            <person name="Robinson-Rechavi M."/>
            <person name="Bucao C."/>
            <person name="Bouchez O."/>
            <person name="Gislard M."/>
            <person name="Lluch J."/>
            <person name="Milhes M."/>
            <person name="Lampietro C."/>
            <person name="Lopez Roques C."/>
            <person name="Donnadieu C."/>
            <person name="Braasch I."/>
            <person name="Desvignes T."/>
            <person name="Postlethwait J."/>
            <person name="Bobe J."/>
            <person name="Guiguen Y."/>
            <person name="Dirks R."/>
        </authorList>
    </citation>
    <scope>NUCLEOTIDE SEQUENCE</scope>
    <source>
        <strain evidence="2">Tag_6206</strain>
        <tissue evidence="2">Liver</tissue>
    </source>
</reference>
<gene>
    <name evidence="2" type="ORF">ANANG_G00089070</name>
</gene>
<dbReference type="AlphaFoldDB" id="A0A9D3S3S7"/>